<keyword evidence="3 5" id="KW-0238">DNA-binding</keyword>
<dbReference type="InterPro" id="IPR009057">
    <property type="entry name" value="Homeodomain-like_sf"/>
</dbReference>
<protein>
    <submittedName>
        <fullName evidence="7">TetR/AcrR family transcriptional regulator</fullName>
    </submittedName>
</protein>
<dbReference type="PANTHER" id="PTHR30055:SF158">
    <property type="entry name" value="POSSIBLE TRANSCRIPTIONAL REGULATORY PROTEIN (PROBABLY TETR-FAMILY)"/>
    <property type="match status" value="1"/>
</dbReference>
<evidence type="ECO:0000256" key="1">
    <source>
        <dbReference type="ARBA" id="ARBA00022491"/>
    </source>
</evidence>
<feature type="domain" description="HTH tetR-type" evidence="6">
    <location>
        <begin position="33"/>
        <end position="93"/>
    </location>
</feature>
<dbReference type="KEGG" id="lto:RGQ30_23000"/>
<dbReference type="Pfam" id="PF00440">
    <property type="entry name" value="TetR_N"/>
    <property type="match status" value="1"/>
</dbReference>
<dbReference type="InterPro" id="IPR050109">
    <property type="entry name" value="HTH-type_TetR-like_transc_reg"/>
</dbReference>
<dbReference type="SUPFAM" id="SSF48498">
    <property type="entry name" value="Tetracyclin repressor-like, C-terminal domain"/>
    <property type="match status" value="1"/>
</dbReference>
<dbReference type="PANTHER" id="PTHR30055">
    <property type="entry name" value="HTH-TYPE TRANSCRIPTIONAL REGULATOR RUTR"/>
    <property type="match status" value="1"/>
</dbReference>
<name>A0AA86J3Z7_9BURK</name>
<evidence type="ECO:0000256" key="4">
    <source>
        <dbReference type="ARBA" id="ARBA00023163"/>
    </source>
</evidence>
<dbReference type="InterPro" id="IPR036271">
    <property type="entry name" value="Tet_transcr_reg_TetR-rel_C_sf"/>
</dbReference>
<evidence type="ECO:0000313" key="7">
    <source>
        <dbReference type="EMBL" id="BET26799.1"/>
    </source>
</evidence>
<dbReference type="EMBL" id="AP028947">
    <property type="protein sequence ID" value="BET26799.1"/>
    <property type="molecule type" value="Genomic_DNA"/>
</dbReference>
<evidence type="ECO:0000256" key="3">
    <source>
        <dbReference type="ARBA" id="ARBA00023125"/>
    </source>
</evidence>
<evidence type="ECO:0000313" key="8">
    <source>
        <dbReference type="Proteomes" id="UP001329151"/>
    </source>
</evidence>
<dbReference type="GO" id="GO:0000976">
    <property type="term" value="F:transcription cis-regulatory region binding"/>
    <property type="evidence" value="ECO:0007669"/>
    <property type="project" value="TreeGrafter"/>
</dbReference>
<dbReference type="PROSITE" id="PS01081">
    <property type="entry name" value="HTH_TETR_1"/>
    <property type="match status" value="1"/>
</dbReference>
<dbReference type="GO" id="GO:0003700">
    <property type="term" value="F:DNA-binding transcription factor activity"/>
    <property type="evidence" value="ECO:0007669"/>
    <property type="project" value="TreeGrafter"/>
</dbReference>
<dbReference type="Proteomes" id="UP001329151">
    <property type="component" value="Chromosome"/>
</dbReference>
<dbReference type="AlphaFoldDB" id="A0AA86J3Z7"/>
<reference evidence="7 8" key="1">
    <citation type="submission" date="2023-10" db="EMBL/GenBank/DDBJ databases">
        <title>Complete Genome Sequence of Limnobacter thiooxidans CS-K2T, Isolated from freshwater lake sediments in Bavaria, Germany.</title>
        <authorList>
            <person name="Naruki M."/>
            <person name="Watanabe A."/>
            <person name="Warashina T."/>
            <person name="Morita T."/>
            <person name="Arakawa K."/>
        </authorList>
    </citation>
    <scope>NUCLEOTIDE SEQUENCE [LARGE SCALE GENOMIC DNA]</scope>
    <source>
        <strain evidence="7 8">CS-K2</strain>
    </source>
</reference>
<dbReference type="SUPFAM" id="SSF46689">
    <property type="entry name" value="Homeodomain-like"/>
    <property type="match status" value="1"/>
</dbReference>
<organism evidence="7 8">
    <name type="scientific">Limnobacter thiooxidans</name>
    <dbReference type="NCBI Taxonomy" id="131080"/>
    <lineage>
        <taxon>Bacteria</taxon>
        <taxon>Pseudomonadati</taxon>
        <taxon>Pseudomonadota</taxon>
        <taxon>Betaproteobacteria</taxon>
        <taxon>Burkholderiales</taxon>
        <taxon>Burkholderiaceae</taxon>
        <taxon>Limnobacter</taxon>
    </lineage>
</organism>
<keyword evidence="4" id="KW-0804">Transcription</keyword>
<dbReference type="InterPro" id="IPR023772">
    <property type="entry name" value="DNA-bd_HTH_TetR-type_CS"/>
</dbReference>
<keyword evidence="8" id="KW-1185">Reference proteome</keyword>
<feature type="DNA-binding region" description="H-T-H motif" evidence="5">
    <location>
        <begin position="56"/>
        <end position="75"/>
    </location>
</feature>
<dbReference type="Pfam" id="PF21943">
    <property type="entry name" value="TetR_C_46"/>
    <property type="match status" value="1"/>
</dbReference>
<accession>A0AA86J3Z7</accession>
<evidence type="ECO:0000256" key="5">
    <source>
        <dbReference type="PROSITE-ProRule" id="PRU00335"/>
    </source>
</evidence>
<dbReference type="PRINTS" id="PR00455">
    <property type="entry name" value="HTHTETR"/>
</dbReference>
<sequence length="225" mass="25062">MVKKANHNNKNAVLKPEIKAEVKRLGTRKVPKEQRMGQILEVAGSVFSRQGFHSTSMEEIAEGAGVTKPLLYRYFGSKDALYLATITQVGNHLMSGLSILMANPNPKDRLKLIMLSFLTFVERHREGWSVLYNEALTSVGPVGEKVAFFRTSFIEAAAKTIEELNQPADQERTQEKAGIQAVALANIMVGAVEAGARWWIQHPEIPIRDMQKMIETSLMPGLSDR</sequence>
<keyword evidence="2" id="KW-0805">Transcription regulation</keyword>
<keyword evidence="1" id="KW-0678">Repressor</keyword>
<gene>
    <name evidence="7" type="ORF">RGQ30_23000</name>
</gene>
<dbReference type="Gene3D" id="1.10.357.10">
    <property type="entry name" value="Tetracycline Repressor, domain 2"/>
    <property type="match status" value="1"/>
</dbReference>
<dbReference type="FunFam" id="1.10.10.60:FF:000141">
    <property type="entry name" value="TetR family transcriptional regulator"/>
    <property type="match status" value="1"/>
</dbReference>
<dbReference type="InterPro" id="IPR054129">
    <property type="entry name" value="DesT_TetR_C"/>
</dbReference>
<proteinExistence type="predicted"/>
<evidence type="ECO:0000256" key="2">
    <source>
        <dbReference type="ARBA" id="ARBA00023015"/>
    </source>
</evidence>
<dbReference type="InterPro" id="IPR001647">
    <property type="entry name" value="HTH_TetR"/>
</dbReference>
<dbReference type="PROSITE" id="PS50977">
    <property type="entry name" value="HTH_TETR_2"/>
    <property type="match status" value="1"/>
</dbReference>
<evidence type="ECO:0000259" key="6">
    <source>
        <dbReference type="PROSITE" id="PS50977"/>
    </source>
</evidence>